<dbReference type="PROSITE" id="PS01311">
    <property type="entry name" value="LGT"/>
    <property type="match status" value="1"/>
</dbReference>
<dbReference type="GO" id="GO:0008961">
    <property type="term" value="F:phosphatidylglycerol-prolipoprotein diacylglyceryl transferase activity"/>
    <property type="evidence" value="ECO:0007669"/>
    <property type="project" value="InterPro"/>
</dbReference>
<dbReference type="EMBL" id="CAEZXL010000042">
    <property type="protein sequence ID" value="CAB4682837.1"/>
    <property type="molecule type" value="Genomic_DNA"/>
</dbReference>
<evidence type="ECO:0000256" key="6">
    <source>
        <dbReference type="SAM" id="MobiDB-lite"/>
    </source>
</evidence>
<dbReference type="GO" id="GO:0005886">
    <property type="term" value="C:plasma membrane"/>
    <property type="evidence" value="ECO:0007669"/>
    <property type="project" value="InterPro"/>
</dbReference>
<evidence type="ECO:0000256" key="7">
    <source>
        <dbReference type="SAM" id="Phobius"/>
    </source>
</evidence>
<gene>
    <name evidence="8" type="ORF">UFOPK2373_00365</name>
</gene>
<evidence type="ECO:0000313" key="8">
    <source>
        <dbReference type="EMBL" id="CAB4682837.1"/>
    </source>
</evidence>
<dbReference type="InterPro" id="IPR001640">
    <property type="entry name" value="Lgt"/>
</dbReference>
<protein>
    <submittedName>
        <fullName evidence="8">Unannotated protein</fullName>
    </submittedName>
</protein>
<dbReference type="PANTHER" id="PTHR30589:SF0">
    <property type="entry name" value="PHOSPHATIDYLGLYCEROL--PROLIPOPROTEIN DIACYLGLYCERYL TRANSFERASE"/>
    <property type="match status" value="1"/>
</dbReference>
<keyword evidence="3 7" id="KW-0812">Transmembrane</keyword>
<organism evidence="8">
    <name type="scientific">freshwater metagenome</name>
    <dbReference type="NCBI Taxonomy" id="449393"/>
    <lineage>
        <taxon>unclassified sequences</taxon>
        <taxon>metagenomes</taxon>
        <taxon>ecological metagenomes</taxon>
    </lineage>
</organism>
<feature type="transmembrane region" description="Helical" evidence="7">
    <location>
        <begin position="181"/>
        <end position="198"/>
    </location>
</feature>
<feature type="transmembrane region" description="Helical" evidence="7">
    <location>
        <begin position="55"/>
        <end position="76"/>
    </location>
</feature>
<accession>A0A6J6N9M3</accession>
<feature type="region of interest" description="Disordered" evidence="6">
    <location>
        <begin position="211"/>
        <end position="241"/>
    </location>
</feature>
<sequence>MFTHVNDYFGPGRDWTSMFKLWEGGLAIYGALIFGTLGAYIACQVDLKKLRITSAGIRFLSFADALVPGLLAAQALGRWGNFFNNELFGEPTDLPWGLEIPWANPNYPNGLPEGILFHPTFLYESLWSLLGIAVLLLLESRFNLRWGRMFAAYLMWYSLGRFFIEGIRLDPSDVFLGLRTNQWSAVIAFLVGLALLRIQYARHTGVEETGYLPGRSARPQPVKASKKATPEVESKESSDQE</sequence>
<feature type="compositionally biased region" description="Basic and acidic residues" evidence="6">
    <location>
        <begin position="228"/>
        <end position="241"/>
    </location>
</feature>
<dbReference type="AlphaFoldDB" id="A0A6J6N9M3"/>
<feature type="transmembrane region" description="Helical" evidence="7">
    <location>
        <begin position="26"/>
        <end position="43"/>
    </location>
</feature>
<dbReference type="NCBIfam" id="TIGR00544">
    <property type="entry name" value="lgt"/>
    <property type="match status" value="1"/>
</dbReference>
<proteinExistence type="predicted"/>
<dbReference type="Pfam" id="PF01790">
    <property type="entry name" value="LGT"/>
    <property type="match status" value="1"/>
</dbReference>
<dbReference type="GO" id="GO:0042158">
    <property type="term" value="P:lipoprotein biosynthetic process"/>
    <property type="evidence" value="ECO:0007669"/>
    <property type="project" value="InterPro"/>
</dbReference>
<keyword evidence="4 7" id="KW-1133">Transmembrane helix</keyword>
<feature type="transmembrane region" description="Helical" evidence="7">
    <location>
        <begin position="150"/>
        <end position="169"/>
    </location>
</feature>
<keyword evidence="2" id="KW-0808">Transferase</keyword>
<name>A0A6J6N9M3_9ZZZZ</name>
<evidence type="ECO:0000256" key="5">
    <source>
        <dbReference type="ARBA" id="ARBA00023136"/>
    </source>
</evidence>
<evidence type="ECO:0000256" key="1">
    <source>
        <dbReference type="ARBA" id="ARBA00022475"/>
    </source>
</evidence>
<dbReference type="PANTHER" id="PTHR30589">
    <property type="entry name" value="PROLIPOPROTEIN DIACYLGLYCERYL TRANSFERASE"/>
    <property type="match status" value="1"/>
</dbReference>
<keyword evidence="1" id="KW-1003">Cell membrane</keyword>
<evidence type="ECO:0000256" key="4">
    <source>
        <dbReference type="ARBA" id="ARBA00022989"/>
    </source>
</evidence>
<evidence type="ECO:0000256" key="2">
    <source>
        <dbReference type="ARBA" id="ARBA00022679"/>
    </source>
</evidence>
<feature type="transmembrane region" description="Helical" evidence="7">
    <location>
        <begin position="115"/>
        <end position="138"/>
    </location>
</feature>
<evidence type="ECO:0000256" key="3">
    <source>
        <dbReference type="ARBA" id="ARBA00022692"/>
    </source>
</evidence>
<reference evidence="8" key="1">
    <citation type="submission" date="2020-05" db="EMBL/GenBank/DDBJ databases">
        <authorList>
            <person name="Chiriac C."/>
            <person name="Salcher M."/>
            <person name="Ghai R."/>
            <person name="Kavagutti S V."/>
        </authorList>
    </citation>
    <scope>NUCLEOTIDE SEQUENCE</scope>
</reference>
<keyword evidence="5 7" id="KW-0472">Membrane</keyword>